<dbReference type="InterPro" id="IPR019079">
    <property type="entry name" value="Capsule_synth_CapA"/>
</dbReference>
<dbReference type="AlphaFoldDB" id="A0A7W6BM20"/>
<comment type="caution">
    <text evidence="3">The sequence shown here is derived from an EMBL/GenBank/DDBJ whole genome shotgun (WGS) entry which is preliminary data.</text>
</comment>
<dbReference type="CDD" id="cd07381">
    <property type="entry name" value="MPP_CapA"/>
    <property type="match status" value="1"/>
</dbReference>
<dbReference type="InterPro" id="IPR029052">
    <property type="entry name" value="Metallo-depent_PP-like"/>
</dbReference>
<dbReference type="Proteomes" id="UP000571950">
    <property type="component" value="Unassembled WGS sequence"/>
</dbReference>
<reference evidence="3 4" key="1">
    <citation type="submission" date="2020-08" db="EMBL/GenBank/DDBJ databases">
        <title>Genomic Encyclopedia of Type Strains, Phase IV (KMG-IV): sequencing the most valuable type-strain genomes for metagenomic binning, comparative biology and taxonomic classification.</title>
        <authorList>
            <person name="Goeker M."/>
        </authorList>
    </citation>
    <scope>NUCLEOTIDE SEQUENCE [LARGE SCALE GENOMIC DNA]</scope>
    <source>
        <strain evidence="3 4">DSM 26189</strain>
    </source>
</reference>
<dbReference type="SMART" id="SM00854">
    <property type="entry name" value="PGA_cap"/>
    <property type="match status" value="1"/>
</dbReference>
<gene>
    <name evidence="3" type="ORF">GGR43_001807</name>
</gene>
<dbReference type="Pfam" id="PF09587">
    <property type="entry name" value="PGA_cap"/>
    <property type="match status" value="1"/>
</dbReference>
<keyword evidence="4" id="KW-1185">Reference proteome</keyword>
<organism evidence="3 4">
    <name type="scientific">Sphingobium jiangsuense</name>
    <dbReference type="NCBI Taxonomy" id="870476"/>
    <lineage>
        <taxon>Bacteria</taxon>
        <taxon>Pseudomonadati</taxon>
        <taxon>Pseudomonadota</taxon>
        <taxon>Alphaproteobacteria</taxon>
        <taxon>Sphingomonadales</taxon>
        <taxon>Sphingomonadaceae</taxon>
        <taxon>Sphingobium</taxon>
    </lineage>
</organism>
<accession>A0A7W6BM20</accession>
<evidence type="ECO:0000313" key="3">
    <source>
        <dbReference type="EMBL" id="MBB3926092.1"/>
    </source>
</evidence>
<dbReference type="RefSeq" id="WP_188071639.1">
    <property type="nucleotide sequence ID" value="NZ_BSPS01000008.1"/>
</dbReference>
<evidence type="ECO:0000259" key="2">
    <source>
        <dbReference type="SMART" id="SM00854"/>
    </source>
</evidence>
<dbReference type="PANTHER" id="PTHR33393:SF13">
    <property type="entry name" value="PGA BIOSYNTHESIS PROTEIN CAPA"/>
    <property type="match status" value="1"/>
</dbReference>
<dbReference type="PANTHER" id="PTHR33393">
    <property type="entry name" value="POLYGLUTAMINE SYNTHESIS ACCESSORY PROTEIN RV0574C-RELATED"/>
    <property type="match status" value="1"/>
</dbReference>
<protein>
    <submittedName>
        <fullName evidence="3">Poly-gamma-glutamate synthesis protein (Capsule biosynthesis protein)</fullName>
    </submittedName>
</protein>
<dbReference type="EMBL" id="JACIDT010000005">
    <property type="protein sequence ID" value="MBB3926092.1"/>
    <property type="molecule type" value="Genomic_DNA"/>
</dbReference>
<comment type="similarity">
    <text evidence="1">Belongs to the CapA family.</text>
</comment>
<dbReference type="InterPro" id="IPR052169">
    <property type="entry name" value="CW_Biosynth-Accessory"/>
</dbReference>
<evidence type="ECO:0000256" key="1">
    <source>
        <dbReference type="ARBA" id="ARBA00005662"/>
    </source>
</evidence>
<sequence>MPDRIVIAGVGDIGPRREHPAGMFAGVRDALRADLLFGQMECVLSDRGTPAPNARLPMRTAPGVAPVLADAGFDVLSLAGNHAMDYGAQALGDTVAHLRDAGIATCGGGATLAEARMPALLETKGRRVAFLAYNAILPHGYAAEPNRAGCAPLRVHTHYEAVEPDQPGTDPRILTFAAPADLADLLADVRAARARADHVIVSMHWGIHFVRAALADYQREVGRAIIDAGADAIFGHHPHLLKGVEFHRGRPILHSLGNFAIEQPSAFMERLTEDRGFREISRLNKGWQPGRKYMNPEETRHSVIARLTLGEGDGGEVGLTLVPCRIDDESVPHALGPGAPAVRDLLDYLVQITGEAGLTTGYALEADGMIRAFPLE</sequence>
<dbReference type="SUPFAM" id="SSF56300">
    <property type="entry name" value="Metallo-dependent phosphatases"/>
    <property type="match status" value="1"/>
</dbReference>
<proteinExistence type="inferred from homology"/>
<dbReference type="Gene3D" id="3.60.21.10">
    <property type="match status" value="1"/>
</dbReference>
<feature type="domain" description="Capsule synthesis protein CapA" evidence="2">
    <location>
        <begin position="6"/>
        <end position="263"/>
    </location>
</feature>
<evidence type="ECO:0000313" key="4">
    <source>
        <dbReference type="Proteomes" id="UP000571950"/>
    </source>
</evidence>
<name>A0A7W6BM20_9SPHN</name>